<name>A0ABV6KA77_9BACI</name>
<organism evidence="5 6">
    <name type="scientific">Halalkalibacter kiskunsagensis</name>
    <dbReference type="NCBI Taxonomy" id="1548599"/>
    <lineage>
        <taxon>Bacteria</taxon>
        <taxon>Bacillati</taxon>
        <taxon>Bacillota</taxon>
        <taxon>Bacilli</taxon>
        <taxon>Bacillales</taxon>
        <taxon>Bacillaceae</taxon>
        <taxon>Halalkalibacter</taxon>
    </lineage>
</organism>
<dbReference type="Pfam" id="PF07905">
    <property type="entry name" value="PucR"/>
    <property type="match status" value="1"/>
</dbReference>
<dbReference type="InterPro" id="IPR042070">
    <property type="entry name" value="PucR_C-HTH_sf"/>
</dbReference>
<dbReference type="InterPro" id="IPR041522">
    <property type="entry name" value="CdaR_GGDEF"/>
</dbReference>
<feature type="domain" description="Purine catabolism PurC-like" evidence="2">
    <location>
        <begin position="7"/>
        <end position="126"/>
    </location>
</feature>
<comment type="similarity">
    <text evidence="1">Belongs to the CdaR family.</text>
</comment>
<dbReference type="Pfam" id="PF17853">
    <property type="entry name" value="GGDEF_2"/>
    <property type="match status" value="1"/>
</dbReference>
<feature type="domain" description="CdaR GGDEF-like" evidence="4">
    <location>
        <begin position="300"/>
        <end position="439"/>
    </location>
</feature>
<evidence type="ECO:0000259" key="2">
    <source>
        <dbReference type="Pfam" id="PF07905"/>
    </source>
</evidence>
<keyword evidence="6" id="KW-1185">Reference proteome</keyword>
<dbReference type="Gene3D" id="1.10.10.2840">
    <property type="entry name" value="PucR C-terminal helix-turn-helix domain"/>
    <property type="match status" value="1"/>
</dbReference>
<evidence type="ECO:0000259" key="3">
    <source>
        <dbReference type="Pfam" id="PF13556"/>
    </source>
</evidence>
<dbReference type="Pfam" id="PF13556">
    <property type="entry name" value="HTH_30"/>
    <property type="match status" value="1"/>
</dbReference>
<dbReference type="InterPro" id="IPR025736">
    <property type="entry name" value="PucR_C-HTH_dom"/>
</dbReference>
<dbReference type="PANTHER" id="PTHR33744">
    <property type="entry name" value="CARBOHYDRATE DIACID REGULATOR"/>
    <property type="match status" value="1"/>
</dbReference>
<feature type="domain" description="PucR C-terminal helix-turn-helix" evidence="3">
    <location>
        <begin position="492"/>
        <end position="549"/>
    </location>
</feature>
<sequence length="564" mass="65006">MSITMKDVQSLDILSNAVIRSGEYALDTRMVDWISVIEAPVETFVRKNELVLTSGVGCAHKLEAFYKFVEEVIQSNASALAIAIGPFIKTIPPSVIQLANKHKFILLEVDWSIRFSDILEAVLEQIHEKKHQYLEKIEYIRKSLLDYILTGKSLNRVAEHVSQSINCNVLIADKRGVVRGKSNTFSNNLLEKWATFLQKQLEEDGIYHSLEQTFEWVKYDSGYALQVTIHSSGNIQGYIVVDGFGEEPLSDAEHNEWLMLLEHVTTAVAIHFLHEQAAKEAEWRLRDDFVWEISRGAISSNELLLSRAKSLGYQINLPYICLLAKPEQLNESFKAMTHLSITFDHWMHECIRHMEEEAESIAKSMALKSMVTYQREELIIFLEVNHQDVVEQAKTYISKLLSRFQFLYPSLTITWGIAKQYGYSSFATSYQEAKRALEIGRKRNGPNTISVYADTKVDRVMESLLKNEELIEIAKTILDSLLRYARERQIDLLHTFTTYHRNRGNVSQTARELNLHRQSLLYRLRKIEALTNCSLEDADDLFLLDLSIRLWLNGMDIKETEFRS</sequence>
<dbReference type="SUPFAM" id="SSF46689">
    <property type="entry name" value="Homeodomain-like"/>
    <property type="match status" value="1"/>
</dbReference>
<accession>A0ABV6KA77</accession>
<evidence type="ECO:0000313" key="6">
    <source>
        <dbReference type="Proteomes" id="UP001589838"/>
    </source>
</evidence>
<dbReference type="EMBL" id="JBHLUX010000017">
    <property type="protein sequence ID" value="MFC0470212.1"/>
    <property type="molecule type" value="Genomic_DNA"/>
</dbReference>
<dbReference type="RefSeq" id="WP_335958921.1">
    <property type="nucleotide sequence ID" value="NZ_JAXBLX010000003.1"/>
</dbReference>
<protein>
    <submittedName>
        <fullName evidence="5">PucR family transcriptional regulator</fullName>
    </submittedName>
</protein>
<dbReference type="InterPro" id="IPR009057">
    <property type="entry name" value="Homeodomain-like_sf"/>
</dbReference>
<evidence type="ECO:0000259" key="4">
    <source>
        <dbReference type="Pfam" id="PF17853"/>
    </source>
</evidence>
<dbReference type="InterPro" id="IPR051448">
    <property type="entry name" value="CdaR-like_regulators"/>
</dbReference>
<dbReference type="Proteomes" id="UP001589838">
    <property type="component" value="Unassembled WGS sequence"/>
</dbReference>
<comment type="caution">
    <text evidence="5">The sequence shown here is derived from an EMBL/GenBank/DDBJ whole genome shotgun (WGS) entry which is preliminary data.</text>
</comment>
<proteinExistence type="inferred from homology"/>
<gene>
    <name evidence="5" type="ORF">ACFFHM_06650</name>
</gene>
<evidence type="ECO:0000313" key="5">
    <source>
        <dbReference type="EMBL" id="MFC0470212.1"/>
    </source>
</evidence>
<dbReference type="PANTHER" id="PTHR33744:SF1">
    <property type="entry name" value="DNA-BINDING TRANSCRIPTIONAL ACTIVATOR ADER"/>
    <property type="match status" value="1"/>
</dbReference>
<dbReference type="InterPro" id="IPR012914">
    <property type="entry name" value="PucR_dom"/>
</dbReference>
<reference evidence="5 6" key="1">
    <citation type="submission" date="2024-09" db="EMBL/GenBank/DDBJ databases">
        <authorList>
            <person name="Sun Q."/>
            <person name="Mori K."/>
        </authorList>
    </citation>
    <scope>NUCLEOTIDE SEQUENCE [LARGE SCALE GENOMIC DNA]</scope>
    <source>
        <strain evidence="5 6">NCAIM B.02610</strain>
    </source>
</reference>
<evidence type="ECO:0000256" key="1">
    <source>
        <dbReference type="ARBA" id="ARBA00006754"/>
    </source>
</evidence>